<keyword evidence="1" id="KW-0472">Membrane</keyword>
<evidence type="ECO:0000256" key="2">
    <source>
        <dbReference type="SAM" id="SignalP"/>
    </source>
</evidence>
<comment type="caution">
    <text evidence="4">The sequence shown here is derived from an EMBL/GenBank/DDBJ whole genome shotgun (WGS) entry which is preliminary data.</text>
</comment>
<dbReference type="SMART" id="SM00703">
    <property type="entry name" value="NRF"/>
    <property type="match status" value="1"/>
</dbReference>
<dbReference type="InterPro" id="IPR006621">
    <property type="entry name" value="Nose-resist-to-fluoxetine_N"/>
</dbReference>
<feature type="signal peptide" evidence="2">
    <location>
        <begin position="1"/>
        <end position="24"/>
    </location>
</feature>
<accession>A0AA39F0B8</accession>
<evidence type="ECO:0000259" key="3">
    <source>
        <dbReference type="SMART" id="SM00703"/>
    </source>
</evidence>
<feature type="transmembrane region" description="Helical" evidence="1">
    <location>
        <begin position="588"/>
        <end position="608"/>
    </location>
</feature>
<feature type="transmembrane region" description="Helical" evidence="1">
    <location>
        <begin position="688"/>
        <end position="708"/>
    </location>
</feature>
<dbReference type="PANTHER" id="PTHR11161:SF69">
    <property type="entry name" value="NOSE RESISTANT TO FLUOXETINE PROTEIN 6-LIKE PROTEIN"/>
    <property type="match status" value="1"/>
</dbReference>
<keyword evidence="5" id="KW-1185">Reference proteome</keyword>
<gene>
    <name evidence="4" type="ORF">PV327_010768</name>
</gene>
<keyword evidence="1" id="KW-0812">Transmembrane</keyword>
<dbReference type="Proteomes" id="UP001168972">
    <property type="component" value="Unassembled WGS sequence"/>
</dbReference>
<reference evidence="4" key="2">
    <citation type="submission" date="2023-03" db="EMBL/GenBank/DDBJ databases">
        <authorList>
            <person name="Inwood S.N."/>
            <person name="Skelly J.G."/>
            <person name="Guhlin J."/>
            <person name="Harrop T.W.R."/>
            <person name="Goldson S.G."/>
            <person name="Dearden P.K."/>
        </authorList>
    </citation>
    <scope>NUCLEOTIDE SEQUENCE</scope>
    <source>
        <strain evidence="4">Lincoln</strain>
        <tissue evidence="4">Whole body</tissue>
    </source>
</reference>
<keyword evidence="2" id="KW-0732">Signal</keyword>
<keyword evidence="1" id="KW-1133">Transmembrane helix</keyword>
<dbReference type="PANTHER" id="PTHR11161">
    <property type="entry name" value="O-ACYLTRANSFERASE"/>
    <property type="match status" value="1"/>
</dbReference>
<organism evidence="4 5">
    <name type="scientific">Microctonus hyperodae</name>
    <name type="common">Parasitoid wasp</name>
    <dbReference type="NCBI Taxonomy" id="165561"/>
    <lineage>
        <taxon>Eukaryota</taxon>
        <taxon>Metazoa</taxon>
        <taxon>Ecdysozoa</taxon>
        <taxon>Arthropoda</taxon>
        <taxon>Hexapoda</taxon>
        <taxon>Insecta</taxon>
        <taxon>Pterygota</taxon>
        <taxon>Neoptera</taxon>
        <taxon>Endopterygota</taxon>
        <taxon>Hymenoptera</taxon>
        <taxon>Apocrita</taxon>
        <taxon>Ichneumonoidea</taxon>
        <taxon>Braconidae</taxon>
        <taxon>Euphorinae</taxon>
        <taxon>Microctonus</taxon>
    </lineage>
</organism>
<dbReference type="InterPro" id="IPR002656">
    <property type="entry name" value="Acyl_transf_3_dom"/>
</dbReference>
<feature type="domain" description="Nose resistant-to-fluoxetine protein N-terminal" evidence="3">
    <location>
        <begin position="148"/>
        <end position="277"/>
    </location>
</feature>
<feature type="transmembrane region" description="Helical" evidence="1">
    <location>
        <begin position="306"/>
        <end position="326"/>
    </location>
</feature>
<evidence type="ECO:0000313" key="5">
    <source>
        <dbReference type="Proteomes" id="UP001168972"/>
    </source>
</evidence>
<feature type="transmembrane region" description="Helical" evidence="1">
    <location>
        <begin position="477"/>
        <end position="498"/>
    </location>
</feature>
<protein>
    <recommendedName>
        <fullName evidence="3">Nose resistant-to-fluoxetine protein N-terminal domain-containing protein</fullName>
    </recommendedName>
</protein>
<dbReference type="Pfam" id="PF01757">
    <property type="entry name" value="Acyl_transf_3"/>
    <property type="match status" value="1"/>
</dbReference>
<feature type="chain" id="PRO_5041390835" description="Nose resistant-to-fluoxetine protein N-terminal domain-containing protein" evidence="2">
    <location>
        <begin position="25"/>
        <end position="833"/>
    </location>
</feature>
<evidence type="ECO:0000313" key="4">
    <source>
        <dbReference type="EMBL" id="KAK0159675.1"/>
    </source>
</evidence>
<feature type="transmembrane region" description="Helical" evidence="1">
    <location>
        <begin position="615"/>
        <end position="638"/>
    </location>
</feature>
<feature type="transmembrane region" description="Helical" evidence="1">
    <location>
        <begin position="519"/>
        <end position="537"/>
    </location>
</feature>
<evidence type="ECO:0000256" key="1">
    <source>
        <dbReference type="SAM" id="Phobius"/>
    </source>
</evidence>
<feature type="transmembrane region" description="Helical" evidence="1">
    <location>
        <begin position="759"/>
        <end position="778"/>
    </location>
</feature>
<dbReference type="Pfam" id="PF20146">
    <property type="entry name" value="NRF"/>
    <property type="match status" value="1"/>
</dbReference>
<dbReference type="GO" id="GO:0016747">
    <property type="term" value="F:acyltransferase activity, transferring groups other than amino-acyl groups"/>
    <property type="evidence" value="ECO:0007669"/>
    <property type="project" value="InterPro"/>
</dbReference>
<dbReference type="AlphaFoldDB" id="A0AA39F0B8"/>
<dbReference type="EMBL" id="JAQQBR010001836">
    <property type="protein sequence ID" value="KAK0159675.1"/>
    <property type="molecule type" value="Genomic_DNA"/>
</dbReference>
<dbReference type="InterPro" id="IPR052728">
    <property type="entry name" value="O2_lipid_transport_reg"/>
</dbReference>
<name>A0AA39F0B8_MICHY</name>
<reference evidence="4" key="1">
    <citation type="journal article" date="2023" name="bioRxiv">
        <title>Scaffold-level genome assemblies of two parasitoid biocontrol wasps reveal the parthenogenesis mechanism and an associated novel virus.</title>
        <authorList>
            <person name="Inwood S."/>
            <person name="Skelly J."/>
            <person name="Guhlin J."/>
            <person name="Harrop T."/>
            <person name="Goldson S."/>
            <person name="Dearden P."/>
        </authorList>
    </citation>
    <scope>NUCLEOTIDE SEQUENCE</scope>
    <source>
        <strain evidence="4">Lincoln</strain>
        <tissue evidence="4">Whole body</tissue>
    </source>
</reference>
<feature type="transmembrane region" description="Helical" evidence="1">
    <location>
        <begin position="790"/>
        <end position="814"/>
    </location>
</feature>
<proteinExistence type="predicted"/>
<sequence length="833" mass="94414">MQFIKIDLSIIILIIFLNINKSQSETENVSNILRLSKPKKLSSSIVDTSSTTIINKFNHSDEKLDFDTSINNSSKQQKQQPRLVTFSKNNPELDWKNYLKSVGRSDDSLRDLDVNFMREKIEITANSVQWLVDLYDPLRWITVPGKLSNNCKTDMELFLKALKDGKLWAAKMSDASGRYSSQFHFGNGFWLGSSTLCKELNDTNENVVNRGIIGVDLPIYSVKFYVARIGLMFPVDVEPSTRQIFLGLCLPGTCDRLSITSMLRASADRVEIEGNSTHHSTGPRITIVAVKPVPSSDYSLWKDPKLYILGTVGGIIVLLMLIATIYDYKELETDNNIESTSSGMNNNERGIYIDKNCVLGNQRRLSMIQDNSKELIEKIEKGSMQHITNDELSNKQLSNQGLGIKCLLAFSPIVNGSKIICTDPAARDSLTCLHGLRVLSLGWVVMVHTYLQVFSIAENKTLRTVTERNFMFQTISNATFSVDTFFFISGLLVTILFYRSMSTNKNDKENFFKSSGNKFIIMILYRFVRLTPAYLFVLGMNELAIKEAQARTVFSPVIIDHLTCEKFWWRNALYINSLYPRSEMCMMWSWYMANDTQFYVLGILLLLMSVKYFKAVAITVLIIIVSSWFTTFSIAYSNEYIARIQEPFALFDELYDKPWLRAGPYFIGTITGWWLFKTNCKMHTPKWFQIIGWIVSSLIMLLVVYGLYPGNLTIAISSIYASLGHTAWAIAVSFIVIQCCTGSAKIINSLLSLRLLYPLSRLTYCAYLVHPVIMMITSTQMDGPLHLYNGIVLIVYFGNLVASYLLSFCISIALEAPVVNLLKIAFAPSKPTR</sequence>